<protein>
    <submittedName>
        <fullName evidence="1">DNA gyrase subunit A</fullName>
    </submittedName>
</protein>
<gene>
    <name evidence="1" type="primary">gyrA</name>
</gene>
<sequence>GIRLTPDVLGMTGTKPIKNLPVSLVTSSVNTIPTAIPQCITPSFVWRSHSRCVTCWWMVRVTSVLLTATPRRQCVIRRSVWRKSPTNSWPISKKRRWISWITNDGK</sequence>
<organism evidence="1">
    <name type="scientific">Salmonella enterica I</name>
    <dbReference type="NCBI Taxonomy" id="59201"/>
    <lineage>
        <taxon>Bacteria</taxon>
        <taxon>Pseudomonadati</taxon>
        <taxon>Pseudomonadota</taxon>
        <taxon>Gammaproteobacteria</taxon>
        <taxon>Enterobacterales</taxon>
        <taxon>Enterobacteriaceae</taxon>
        <taxon>Salmonella</taxon>
    </lineage>
</organism>
<dbReference type="EMBL" id="FR716822">
    <property type="protein sequence ID" value="CBY05949.1"/>
    <property type="molecule type" value="Genomic_DNA"/>
</dbReference>
<evidence type="ECO:0000313" key="1">
    <source>
        <dbReference type="EMBL" id="CBY05949.1"/>
    </source>
</evidence>
<feature type="non-terminal residue" evidence="1">
    <location>
        <position position="106"/>
    </location>
</feature>
<feature type="non-terminal residue" evidence="1">
    <location>
        <position position="1"/>
    </location>
</feature>
<name>E5AZU3_SALET</name>
<proteinExistence type="predicted"/>
<dbReference type="AlphaFoldDB" id="E5AZU3"/>
<reference evidence="1" key="1">
    <citation type="journal article" date="2011" name="J. Clin. Microbiol.">
        <title>Nalidixic Acid-Resistant Strains of Salmonella Showing Decreased Susceptibility to Fluoroquinolones in the Midwestern Region of the Republic of Ireland Due to Mutations in the gyrA Gene.</title>
        <authorList>
            <person name="Ryan M.P."/>
            <person name="Dillon C."/>
            <person name="Adley C.C."/>
        </authorList>
    </citation>
    <scope>NUCLEOTIDE SEQUENCE</scope>
    <source>
        <strain evidence="1">SC65</strain>
    </source>
</reference>
<accession>E5AZU3</accession>